<gene>
    <name evidence="2" type="ORF">G3I70_35785</name>
</gene>
<protein>
    <submittedName>
        <fullName evidence="2">Uncharacterized protein</fullName>
    </submittedName>
</protein>
<feature type="region of interest" description="Disordered" evidence="1">
    <location>
        <begin position="98"/>
        <end position="230"/>
    </location>
</feature>
<evidence type="ECO:0000256" key="1">
    <source>
        <dbReference type="SAM" id="MobiDB-lite"/>
    </source>
</evidence>
<dbReference type="Proteomes" id="UP000475532">
    <property type="component" value="Unassembled WGS sequence"/>
</dbReference>
<comment type="caution">
    <text evidence="2">The sequence shown here is derived from an EMBL/GenBank/DDBJ whole genome shotgun (WGS) entry which is preliminary data.</text>
</comment>
<proteinExistence type="predicted"/>
<feature type="compositionally biased region" description="Low complexity" evidence="1">
    <location>
        <begin position="177"/>
        <end position="196"/>
    </location>
</feature>
<sequence length="230" mass="22885">MSDHTEAGRLDQRTAEQLLGGAGGHAPLHSLLSAAAAPGRPEELAGEDAAVAAFLAAPAPARTSWLAVLRRFMTAKVIALIGGTILLTGGVAYATGHFPGQDPAPAPSPGHHRQGGDGHDNTPATQYSPSPLHTSPTPSPSSSASSAEEQQHGKATAPGQQKNSPNPHSTSAPPRGPGSNNGNPPTANPGKGQQTHGTGGTTNQGSPAGENSGRGAENGVTRRPAPAPAP</sequence>
<dbReference type="AlphaFoldDB" id="A0A6L9QV53"/>
<accession>A0A6L9QV53</accession>
<name>A0A6L9QV53_9ACTN</name>
<dbReference type="RefSeq" id="WP_163062376.1">
    <property type="nucleotide sequence ID" value="NZ_JAAGLI010000970.1"/>
</dbReference>
<feature type="compositionally biased region" description="Low complexity" evidence="1">
    <location>
        <begin position="128"/>
        <end position="147"/>
    </location>
</feature>
<feature type="compositionally biased region" description="Polar residues" evidence="1">
    <location>
        <begin position="158"/>
        <end position="172"/>
    </location>
</feature>
<reference evidence="2 3" key="1">
    <citation type="submission" date="2020-01" db="EMBL/GenBank/DDBJ databases">
        <title>Insect and environment-associated Actinomycetes.</title>
        <authorList>
            <person name="Currrie C."/>
            <person name="Chevrette M."/>
            <person name="Carlson C."/>
            <person name="Stubbendieck R."/>
            <person name="Wendt-Pienkowski E."/>
        </authorList>
    </citation>
    <scope>NUCLEOTIDE SEQUENCE [LARGE SCALE GENOMIC DNA]</scope>
    <source>
        <strain evidence="2 3">SID10258</strain>
    </source>
</reference>
<dbReference type="EMBL" id="JAAGLI010000970">
    <property type="protein sequence ID" value="NEA27824.1"/>
    <property type="molecule type" value="Genomic_DNA"/>
</dbReference>
<evidence type="ECO:0000313" key="3">
    <source>
        <dbReference type="Proteomes" id="UP000475532"/>
    </source>
</evidence>
<organism evidence="2 3">
    <name type="scientific">Actinomadura bangladeshensis</name>
    <dbReference type="NCBI Taxonomy" id="453573"/>
    <lineage>
        <taxon>Bacteria</taxon>
        <taxon>Bacillati</taxon>
        <taxon>Actinomycetota</taxon>
        <taxon>Actinomycetes</taxon>
        <taxon>Streptosporangiales</taxon>
        <taxon>Thermomonosporaceae</taxon>
        <taxon>Actinomadura</taxon>
    </lineage>
</organism>
<evidence type="ECO:0000313" key="2">
    <source>
        <dbReference type="EMBL" id="NEA27824.1"/>
    </source>
</evidence>